<gene>
    <name evidence="2" type="ORF">FB567DRAFT_345103</name>
</gene>
<dbReference type="AlphaFoldDB" id="A0A8K0R7K1"/>
<proteinExistence type="predicted"/>
<evidence type="ECO:0000256" key="1">
    <source>
        <dbReference type="SAM" id="MobiDB-lite"/>
    </source>
</evidence>
<protein>
    <submittedName>
        <fullName evidence="2">Uncharacterized protein</fullName>
    </submittedName>
</protein>
<organism evidence="2 3">
    <name type="scientific">Paraphoma chrysanthemicola</name>
    <dbReference type="NCBI Taxonomy" id="798071"/>
    <lineage>
        <taxon>Eukaryota</taxon>
        <taxon>Fungi</taxon>
        <taxon>Dikarya</taxon>
        <taxon>Ascomycota</taxon>
        <taxon>Pezizomycotina</taxon>
        <taxon>Dothideomycetes</taxon>
        <taxon>Pleosporomycetidae</taxon>
        <taxon>Pleosporales</taxon>
        <taxon>Pleosporineae</taxon>
        <taxon>Phaeosphaeriaceae</taxon>
        <taxon>Paraphoma</taxon>
    </lineage>
</organism>
<dbReference type="Proteomes" id="UP000813461">
    <property type="component" value="Unassembled WGS sequence"/>
</dbReference>
<dbReference type="EMBL" id="JAGMVJ010000009">
    <property type="protein sequence ID" value="KAH7087393.1"/>
    <property type="molecule type" value="Genomic_DNA"/>
</dbReference>
<sequence length="214" mass="23341">MRKLPGRPGQGNEYKAMGHLLLTLVVFNSSINTQCKIASAKLIRDPLSQCCLIFKPSSLQVHLTEAPIDPAFSGNLPLTPSSPPGPSDPRARLHVQDSREVSGIDPGRSHVSKPMNQGLDAHSHIPCTKMQLGRPIIYYYQAGENAVVGIGCCLSKRSSGFRDSQLVQSATHPRTCEGATAYRQPFLQFTSSQFSNFKRKQSQAGSTISKTYVL</sequence>
<evidence type="ECO:0000313" key="2">
    <source>
        <dbReference type="EMBL" id="KAH7087393.1"/>
    </source>
</evidence>
<keyword evidence="3" id="KW-1185">Reference proteome</keyword>
<comment type="caution">
    <text evidence="2">The sequence shown here is derived from an EMBL/GenBank/DDBJ whole genome shotgun (WGS) entry which is preliminary data.</text>
</comment>
<feature type="region of interest" description="Disordered" evidence="1">
    <location>
        <begin position="73"/>
        <end position="92"/>
    </location>
</feature>
<reference evidence="2" key="1">
    <citation type="journal article" date="2021" name="Nat. Commun.">
        <title>Genetic determinants of endophytism in the Arabidopsis root mycobiome.</title>
        <authorList>
            <person name="Mesny F."/>
            <person name="Miyauchi S."/>
            <person name="Thiergart T."/>
            <person name="Pickel B."/>
            <person name="Atanasova L."/>
            <person name="Karlsson M."/>
            <person name="Huettel B."/>
            <person name="Barry K.W."/>
            <person name="Haridas S."/>
            <person name="Chen C."/>
            <person name="Bauer D."/>
            <person name="Andreopoulos W."/>
            <person name="Pangilinan J."/>
            <person name="LaButti K."/>
            <person name="Riley R."/>
            <person name="Lipzen A."/>
            <person name="Clum A."/>
            <person name="Drula E."/>
            <person name="Henrissat B."/>
            <person name="Kohler A."/>
            <person name="Grigoriev I.V."/>
            <person name="Martin F.M."/>
            <person name="Hacquard S."/>
        </authorList>
    </citation>
    <scope>NUCLEOTIDE SEQUENCE</scope>
    <source>
        <strain evidence="2">MPI-SDFR-AT-0120</strain>
    </source>
</reference>
<evidence type="ECO:0000313" key="3">
    <source>
        <dbReference type="Proteomes" id="UP000813461"/>
    </source>
</evidence>
<accession>A0A8K0R7K1</accession>
<name>A0A8K0R7K1_9PLEO</name>